<name>A0A837P9G2_LACPN</name>
<comment type="caution">
    <text evidence="1">The sequence shown here is derived from an EMBL/GenBank/DDBJ whole genome shotgun (WGS) entry which is preliminary data.</text>
</comment>
<organism evidence="1 2">
    <name type="scientific">Lactiplantibacillus plantarum WJL</name>
    <dbReference type="NCBI Taxonomy" id="1350466"/>
    <lineage>
        <taxon>Bacteria</taxon>
        <taxon>Bacillati</taxon>
        <taxon>Bacillota</taxon>
        <taxon>Bacilli</taxon>
        <taxon>Lactobacillales</taxon>
        <taxon>Lactobacillaceae</taxon>
        <taxon>Lactiplantibacillus</taxon>
    </lineage>
</organism>
<protein>
    <submittedName>
        <fullName evidence="1">Prophage Lp1 protein 25</fullName>
    </submittedName>
</protein>
<dbReference type="EMBL" id="LKLZ01000003">
    <property type="protein sequence ID" value="KPN44265.1"/>
    <property type="molecule type" value="Genomic_DNA"/>
</dbReference>
<dbReference type="Proteomes" id="UP000050511">
    <property type="component" value="Unassembled WGS sequence"/>
</dbReference>
<accession>A0A837P9G2</accession>
<evidence type="ECO:0000313" key="2">
    <source>
        <dbReference type="Proteomes" id="UP000050511"/>
    </source>
</evidence>
<proteinExistence type="predicted"/>
<gene>
    <name evidence="1" type="ORF">WJL_1342</name>
</gene>
<reference evidence="1 2" key="1">
    <citation type="submission" date="2015-10" db="EMBL/GenBank/DDBJ databases">
        <title>Resequencing of Lactobacillus plantarum WJL strain genome.</title>
        <authorList>
            <person name="Martino M.E."/>
        </authorList>
    </citation>
    <scope>NUCLEOTIDE SEQUENCE [LARGE SCALE GENOMIC DNA]</scope>
    <source>
        <strain evidence="1 2">WJL</strain>
    </source>
</reference>
<dbReference type="AlphaFoldDB" id="A0A837P9G2"/>
<evidence type="ECO:0000313" key="1">
    <source>
        <dbReference type="EMBL" id="KPN44265.1"/>
    </source>
</evidence>
<sequence>MSKLSMTLGHEAVVAYKVVLMFQGEVMKDDPKIYVQYSAAFKKCEQLNHLIKSDDYKWKLMCAKGWYDIDPNDKGE</sequence>
<dbReference type="RefSeq" id="WP_022638228.1">
    <property type="nucleotide sequence ID" value="NZ_AUTE01000014.1"/>
</dbReference>